<keyword evidence="5 13" id="KW-0500">Molybdenum</keyword>
<dbReference type="SUPFAM" id="SSF63867">
    <property type="entry name" value="MoeA C-terminal domain-like"/>
    <property type="match status" value="1"/>
</dbReference>
<evidence type="ECO:0000256" key="6">
    <source>
        <dbReference type="ARBA" id="ARBA00022679"/>
    </source>
</evidence>
<keyword evidence="11 13" id="KW-0501">Molybdenum cofactor biosynthesis</keyword>
<evidence type="ECO:0000256" key="8">
    <source>
        <dbReference type="ARBA" id="ARBA00022741"/>
    </source>
</evidence>
<dbReference type="Gene3D" id="3.90.105.10">
    <property type="entry name" value="Molybdopterin biosynthesis moea protein, domain 2"/>
    <property type="match status" value="1"/>
</dbReference>
<dbReference type="GO" id="GO:0098970">
    <property type="term" value="P:postsynaptic neurotransmitter receptor diffusion trapping"/>
    <property type="evidence" value="ECO:0007669"/>
    <property type="project" value="TreeGrafter"/>
</dbReference>
<dbReference type="GO" id="GO:0005829">
    <property type="term" value="C:cytosol"/>
    <property type="evidence" value="ECO:0007669"/>
    <property type="project" value="TreeGrafter"/>
</dbReference>
<dbReference type="PANTHER" id="PTHR10192:SF5">
    <property type="entry name" value="GEPHYRIN"/>
    <property type="match status" value="1"/>
</dbReference>
<reference evidence="15" key="1">
    <citation type="journal article" date="2023" name="G3 (Bethesda)">
        <title>Whole genome assemblies of Zophobas morio and Tenebrio molitor.</title>
        <authorList>
            <person name="Kaur S."/>
            <person name="Stinson S.A."/>
            <person name="diCenzo G.C."/>
        </authorList>
    </citation>
    <scope>NUCLEOTIDE SEQUENCE</scope>
    <source>
        <strain evidence="15">QUZm001</strain>
    </source>
</reference>
<dbReference type="InterPro" id="IPR001453">
    <property type="entry name" value="MoaB/Mog_dom"/>
</dbReference>
<dbReference type="GO" id="GO:0030425">
    <property type="term" value="C:dendrite"/>
    <property type="evidence" value="ECO:0007669"/>
    <property type="project" value="TreeGrafter"/>
</dbReference>
<evidence type="ECO:0000256" key="9">
    <source>
        <dbReference type="ARBA" id="ARBA00022840"/>
    </source>
</evidence>
<evidence type="ECO:0000256" key="4">
    <source>
        <dbReference type="ARBA" id="ARBA00008339"/>
    </source>
</evidence>
<dbReference type="InterPro" id="IPR036688">
    <property type="entry name" value="MoeA_C_domain_IV_sf"/>
</dbReference>
<dbReference type="GO" id="GO:0005524">
    <property type="term" value="F:ATP binding"/>
    <property type="evidence" value="ECO:0007669"/>
    <property type="project" value="UniProtKB-UniRule"/>
</dbReference>
<dbReference type="Pfam" id="PF00994">
    <property type="entry name" value="MoCF_biosynth"/>
    <property type="match status" value="2"/>
</dbReference>
<dbReference type="InterPro" id="IPR005110">
    <property type="entry name" value="MoeA_linker/N"/>
</dbReference>
<dbReference type="FunFam" id="3.40.980.10:FF:000001">
    <property type="entry name" value="Molybdopterin molybdenumtransferase"/>
    <property type="match status" value="1"/>
</dbReference>
<evidence type="ECO:0000259" key="14">
    <source>
        <dbReference type="SMART" id="SM00852"/>
    </source>
</evidence>
<evidence type="ECO:0000256" key="2">
    <source>
        <dbReference type="ARBA" id="ARBA00005046"/>
    </source>
</evidence>
<organism evidence="15 16">
    <name type="scientific">Zophobas morio</name>
    <dbReference type="NCBI Taxonomy" id="2755281"/>
    <lineage>
        <taxon>Eukaryota</taxon>
        <taxon>Metazoa</taxon>
        <taxon>Ecdysozoa</taxon>
        <taxon>Arthropoda</taxon>
        <taxon>Hexapoda</taxon>
        <taxon>Insecta</taxon>
        <taxon>Pterygota</taxon>
        <taxon>Neoptera</taxon>
        <taxon>Endopterygota</taxon>
        <taxon>Coleoptera</taxon>
        <taxon>Polyphaga</taxon>
        <taxon>Cucujiformia</taxon>
        <taxon>Tenebrionidae</taxon>
        <taxon>Zophobas</taxon>
    </lineage>
</organism>
<dbReference type="Proteomes" id="UP001168821">
    <property type="component" value="Unassembled WGS sequence"/>
</dbReference>
<dbReference type="FunFam" id="2.170.190.11:FF:000001">
    <property type="entry name" value="Molybdopterin molybdenumtransferase"/>
    <property type="match status" value="1"/>
</dbReference>
<dbReference type="InterPro" id="IPR036135">
    <property type="entry name" value="MoeA_linker/N_sf"/>
</dbReference>
<keyword evidence="8" id="KW-0547">Nucleotide-binding</keyword>
<comment type="similarity">
    <text evidence="13">Belongs to the MoeA family.</text>
</comment>
<dbReference type="NCBIfam" id="TIGR00177">
    <property type="entry name" value="molyb_syn"/>
    <property type="match status" value="2"/>
</dbReference>
<comment type="caution">
    <text evidence="15">The sequence shown here is derived from an EMBL/GenBank/DDBJ whole genome shotgun (WGS) entry which is preliminary data.</text>
</comment>
<comment type="catalytic activity">
    <reaction evidence="13">
        <text>molybdopterin + ATP + H(+) = adenylyl-molybdopterin + diphosphate</text>
        <dbReference type="Rhea" id="RHEA:31331"/>
        <dbReference type="ChEBI" id="CHEBI:15378"/>
        <dbReference type="ChEBI" id="CHEBI:30616"/>
        <dbReference type="ChEBI" id="CHEBI:33019"/>
        <dbReference type="ChEBI" id="CHEBI:58698"/>
        <dbReference type="ChEBI" id="CHEBI:62727"/>
    </reaction>
</comment>
<dbReference type="SUPFAM" id="SSF53218">
    <property type="entry name" value="Molybdenum cofactor biosynthesis proteins"/>
    <property type="match status" value="2"/>
</dbReference>
<dbReference type="GO" id="GO:0061598">
    <property type="term" value="F:molybdopterin adenylyltransferase activity"/>
    <property type="evidence" value="ECO:0007669"/>
    <property type="project" value="UniProtKB-UniRule"/>
</dbReference>
<comment type="catalytic activity">
    <reaction evidence="13">
        <text>adenylyl-molybdopterin + molybdate = Mo-molybdopterin + AMP + H(+)</text>
        <dbReference type="Rhea" id="RHEA:35047"/>
        <dbReference type="ChEBI" id="CHEBI:15378"/>
        <dbReference type="ChEBI" id="CHEBI:36264"/>
        <dbReference type="ChEBI" id="CHEBI:62727"/>
        <dbReference type="ChEBI" id="CHEBI:71302"/>
        <dbReference type="ChEBI" id="CHEBI:456215"/>
    </reaction>
</comment>
<dbReference type="Gene3D" id="2.40.340.10">
    <property type="entry name" value="MoeA, C-terminal, domain IV"/>
    <property type="match status" value="1"/>
</dbReference>
<protein>
    <recommendedName>
        <fullName evidence="14">MoaB/Mog domain-containing protein</fullName>
    </recommendedName>
</protein>
<dbReference type="GO" id="GO:0072579">
    <property type="term" value="P:glycine receptor clustering"/>
    <property type="evidence" value="ECO:0007669"/>
    <property type="project" value="TreeGrafter"/>
</dbReference>
<evidence type="ECO:0000256" key="12">
    <source>
        <dbReference type="ARBA" id="ARBA00023268"/>
    </source>
</evidence>
<dbReference type="Gene3D" id="3.40.980.10">
    <property type="entry name" value="MoaB/Mog-like domain"/>
    <property type="match status" value="2"/>
</dbReference>
<feature type="domain" description="MoaB/Mog" evidence="14">
    <location>
        <begin position="381"/>
        <end position="524"/>
    </location>
</feature>
<keyword evidence="7 13" id="KW-0479">Metal-binding</keyword>
<evidence type="ECO:0000256" key="10">
    <source>
        <dbReference type="ARBA" id="ARBA00022842"/>
    </source>
</evidence>
<evidence type="ECO:0000313" key="15">
    <source>
        <dbReference type="EMBL" id="KAJ3657804.1"/>
    </source>
</evidence>
<dbReference type="Pfam" id="PF03453">
    <property type="entry name" value="MoeA_N"/>
    <property type="match status" value="1"/>
</dbReference>
<dbReference type="InterPro" id="IPR008284">
    <property type="entry name" value="MoCF_biosynth_CS"/>
</dbReference>
<dbReference type="EMBL" id="JALNTZ010000003">
    <property type="protein sequence ID" value="KAJ3657804.1"/>
    <property type="molecule type" value="Genomic_DNA"/>
</dbReference>
<evidence type="ECO:0000256" key="5">
    <source>
        <dbReference type="ARBA" id="ARBA00022505"/>
    </source>
</evidence>
<evidence type="ECO:0000256" key="13">
    <source>
        <dbReference type="RuleBase" id="RU365090"/>
    </source>
</evidence>
<comment type="pathway">
    <text evidence="2 13">Cofactor biosynthesis; molybdopterin biosynthesis.</text>
</comment>
<keyword evidence="12" id="KW-0511">Multifunctional enzyme</keyword>
<keyword evidence="16" id="KW-1185">Reference proteome</keyword>
<dbReference type="PROSITE" id="PS01079">
    <property type="entry name" value="MOCF_BIOSYNTHESIS_2"/>
    <property type="match status" value="1"/>
</dbReference>
<evidence type="ECO:0000256" key="7">
    <source>
        <dbReference type="ARBA" id="ARBA00022723"/>
    </source>
</evidence>
<dbReference type="CDD" id="cd00886">
    <property type="entry name" value="MogA_MoaB"/>
    <property type="match status" value="1"/>
</dbReference>
<dbReference type="NCBIfam" id="NF045515">
    <property type="entry name" value="Glp_gephyrin"/>
    <property type="match status" value="1"/>
</dbReference>
<name>A0AA38MIZ3_9CUCU</name>
<dbReference type="GO" id="GO:0046872">
    <property type="term" value="F:metal ion binding"/>
    <property type="evidence" value="ECO:0007669"/>
    <property type="project" value="UniProtKB-UniRule"/>
</dbReference>
<feature type="domain" description="MoaB/Mog" evidence="14">
    <location>
        <begin position="8"/>
        <end position="153"/>
    </location>
</feature>
<dbReference type="InterPro" id="IPR005111">
    <property type="entry name" value="MoeA_C_domain_IV"/>
</dbReference>
<evidence type="ECO:0000256" key="11">
    <source>
        <dbReference type="ARBA" id="ARBA00023150"/>
    </source>
</evidence>
<keyword evidence="9" id="KW-0067">ATP-binding</keyword>
<dbReference type="Pfam" id="PF03454">
    <property type="entry name" value="MoeA_C"/>
    <property type="match status" value="1"/>
</dbReference>
<keyword evidence="10 13" id="KW-0460">Magnesium</keyword>
<dbReference type="SUPFAM" id="SSF63882">
    <property type="entry name" value="MoeA N-terminal region -like"/>
    <property type="match status" value="1"/>
</dbReference>
<dbReference type="Gene3D" id="2.170.190.11">
    <property type="entry name" value="Molybdopterin biosynthesis moea protein, domain 3"/>
    <property type="match status" value="1"/>
</dbReference>
<dbReference type="FunFam" id="3.40.980.10:FF:000002">
    <property type="entry name" value="Molybdopterin molybdenumtransferase"/>
    <property type="match status" value="1"/>
</dbReference>
<keyword evidence="6 13" id="KW-0808">Transferase</keyword>
<dbReference type="InterPro" id="IPR036425">
    <property type="entry name" value="MoaB/Mog-like_dom_sf"/>
</dbReference>
<dbReference type="PROSITE" id="PS01078">
    <property type="entry name" value="MOCF_BIOSYNTHESIS_1"/>
    <property type="match status" value="1"/>
</dbReference>
<gene>
    <name evidence="15" type="ORF">Zmor_009584</name>
</gene>
<dbReference type="CDD" id="cd00887">
    <property type="entry name" value="MoeA"/>
    <property type="match status" value="1"/>
</dbReference>
<proteinExistence type="inferred from homology"/>
<comment type="similarity">
    <text evidence="3">In the N-terminal section; belongs to the MoaB/Mog family.</text>
</comment>
<dbReference type="GO" id="GO:0006777">
    <property type="term" value="P:Mo-molybdopterin cofactor biosynthetic process"/>
    <property type="evidence" value="ECO:0007669"/>
    <property type="project" value="UniProtKB-UniRule"/>
</dbReference>
<evidence type="ECO:0000313" key="16">
    <source>
        <dbReference type="Proteomes" id="UP001168821"/>
    </source>
</evidence>
<dbReference type="InterPro" id="IPR038987">
    <property type="entry name" value="MoeA-like"/>
</dbReference>
<dbReference type="PANTHER" id="PTHR10192">
    <property type="entry name" value="MOLYBDOPTERIN BIOSYNTHESIS PROTEIN"/>
    <property type="match status" value="1"/>
</dbReference>
<dbReference type="GO" id="GO:0097112">
    <property type="term" value="P:gamma-aminobutyric acid receptor clustering"/>
    <property type="evidence" value="ECO:0007669"/>
    <property type="project" value="TreeGrafter"/>
</dbReference>
<evidence type="ECO:0000256" key="3">
    <source>
        <dbReference type="ARBA" id="ARBA00007589"/>
    </source>
</evidence>
<dbReference type="GO" id="GO:0099634">
    <property type="term" value="C:postsynaptic specialization membrane"/>
    <property type="evidence" value="ECO:0007669"/>
    <property type="project" value="GOC"/>
</dbReference>
<dbReference type="SMART" id="SM00852">
    <property type="entry name" value="MoCF_biosynth"/>
    <property type="match status" value="2"/>
</dbReference>
<accession>A0AA38MIZ3</accession>
<comment type="similarity">
    <text evidence="4">In the C-terminal section; belongs to the MoeA family.</text>
</comment>
<dbReference type="GO" id="GO:0007529">
    <property type="term" value="P:establishment of synaptic specificity at neuromuscular junction"/>
    <property type="evidence" value="ECO:0007669"/>
    <property type="project" value="TreeGrafter"/>
</dbReference>
<dbReference type="AlphaFoldDB" id="A0AA38MIZ3"/>
<sequence>MASPQTCGILTVSDSCFSHQKEDTSGPALEKAFRKAFPDFQISQKAIVPDDLQQIVDTLNKWVSEHCNVILTTGGTGFSPRDVTPEATRAVIEREAPGVTYAMISNSLQITPMAMLSRAVCGIKDKSLIINLPGSAKGSVECFSFVQECIPHAVALITDQTDAVQKLHKKVQKRVRFIDGCGPSKVITDNVADRPRESTYPMFEVNDAKDVIVQESQLEAEVERIAIEVALHRVLAEDVLSYDDVPPFDASIKDGYAVRAADGDGLRRVRRALGAGDAPEVIPLQEGEAVRIGTGAPIPAGADAVVQVEDTSVVTKEGGEEVEISVNKMPVKGQDIRRLGCDVSKNTVVLMRGERLKGPHIGVLAAVGKSTVTVYKPASVGIFTTGNELRDHYEELQPGQIRDSNRLALINLLKEYNYDCDDYGIIKDEPDTIKKAIATALTLNDVLITTGGVSMGEFDFIKRVLVDDFGATIHFGRVNMKPGKPTTFATLTYEGSKKIVFGLPGNPVSACVTCLLFVVPLLRHLEGANEWEFHTIPHVVSVSKQSTDARPEYMRVIVSYVDGKIVAKPNGGQISSRLNSLVGANGLMLMPGSMLPGREYLSHIVMIGGIVDM</sequence>
<comment type="cofactor">
    <cofactor evidence="1 13">
        <name>Mg(2+)</name>
        <dbReference type="ChEBI" id="CHEBI:18420"/>
    </cofactor>
</comment>
<dbReference type="GO" id="GO:0061599">
    <property type="term" value="F:molybdopterin molybdotransferase activity"/>
    <property type="evidence" value="ECO:0007669"/>
    <property type="project" value="UniProtKB-UniRule"/>
</dbReference>
<evidence type="ECO:0000256" key="1">
    <source>
        <dbReference type="ARBA" id="ARBA00001946"/>
    </source>
</evidence>
<comment type="function">
    <text evidence="13">Catalyzes two steps in the biosynthesis of the molybdenum cofactor. In the first step, molybdopterin is adenylated. Subsequently, molybdate is inserted into adenylated molybdopterin and AMP is released.</text>
</comment>